<dbReference type="Proteomes" id="UP000649799">
    <property type="component" value="Unassembled WGS sequence"/>
</dbReference>
<dbReference type="InterPro" id="IPR033985">
    <property type="entry name" value="SusD-like_N"/>
</dbReference>
<evidence type="ECO:0000259" key="6">
    <source>
        <dbReference type="Pfam" id="PF07980"/>
    </source>
</evidence>
<evidence type="ECO:0000256" key="3">
    <source>
        <dbReference type="ARBA" id="ARBA00022729"/>
    </source>
</evidence>
<dbReference type="InterPro" id="IPR012944">
    <property type="entry name" value="SusD_RagB_dom"/>
</dbReference>
<comment type="subcellular location">
    <subcellularLocation>
        <location evidence="1">Cell outer membrane</location>
    </subcellularLocation>
</comment>
<gene>
    <name evidence="8" type="ORF">G9Q97_12165</name>
</gene>
<evidence type="ECO:0000313" key="8">
    <source>
        <dbReference type="EMBL" id="NHE57565.1"/>
    </source>
</evidence>
<evidence type="ECO:0000256" key="1">
    <source>
        <dbReference type="ARBA" id="ARBA00004442"/>
    </source>
</evidence>
<evidence type="ECO:0000256" key="4">
    <source>
        <dbReference type="ARBA" id="ARBA00023136"/>
    </source>
</evidence>
<dbReference type="RefSeq" id="WP_166147177.1">
    <property type="nucleotide sequence ID" value="NZ_JAANYN010000004.1"/>
</dbReference>
<feature type="domain" description="RagB/SusD" evidence="6">
    <location>
        <begin position="261"/>
        <end position="510"/>
    </location>
</feature>
<dbReference type="SUPFAM" id="SSF48452">
    <property type="entry name" value="TPR-like"/>
    <property type="match status" value="1"/>
</dbReference>
<dbReference type="InterPro" id="IPR011990">
    <property type="entry name" value="TPR-like_helical_dom_sf"/>
</dbReference>
<reference evidence="8 9" key="1">
    <citation type="submission" date="2020-03" db="EMBL/GenBank/DDBJ databases">
        <title>Cyclobacterium plantarum sp. nov., a marine bacterium isolated from a coastal-marine wetland.</title>
        <authorList>
            <person name="Sanchez-Porro C."/>
            <person name="Ventosa A."/>
            <person name="Amoozegar M."/>
        </authorList>
    </citation>
    <scope>NUCLEOTIDE SEQUENCE [LARGE SCALE GENOMIC DNA]</scope>
    <source>
        <strain evidence="8 9">GBPx2</strain>
    </source>
</reference>
<accession>A0ABX0H860</accession>
<feature type="domain" description="SusD-like N-terminal" evidence="7">
    <location>
        <begin position="19"/>
        <end position="222"/>
    </location>
</feature>
<protein>
    <submittedName>
        <fullName evidence="8">RagB/SusD family nutrient uptake outer membrane protein</fullName>
    </submittedName>
</protein>
<dbReference type="Pfam" id="PF07980">
    <property type="entry name" value="SusD_RagB"/>
    <property type="match status" value="1"/>
</dbReference>
<proteinExistence type="inferred from homology"/>
<sequence>MKKIATILAILIMSSCSEDFLNLVPESSITSGNFYKTEDHFNQALVGAYASLRGAKGSIASWTMGEMRSDNTHLEFNITNRGPAYIEREYTDFFMDDVNSGLVANKYNSDYIGIARTNEILDQVEEAPLSQEKIDQIYGEASFLRALLYFDLVRYFGGVPLYLTAVKGAGDAYLPRASVNEVYQAIIQDLENAANRLDPVSFPQNGRANEGAARMVLADVYLTIKDYPKAESELSKVIQMGYSLLDNYGEVFELSNKNSIESIFEIQYQQGNQGQNSDFLYPFIPLSADVSLITGISSQNLQGGGWNTPTFEMIAAYEAGDERLPASIGIVEGTGQIGNMFIDELKSPVDYVPTPGKRTYPFIKKYQNPHALERNTDDNFPIYRFSEALLSMAEALNEQGKSADALPFLNQVRERAGLDPVTETNQQLLREIIERETRVELAFENKRWFDLLRTDRAIDVMNANGVYLKEFYAGESYLPAMSYNVTTERLLFPIPLREIRIGNLEQNPGY</sequence>
<comment type="caution">
    <text evidence="8">The sequence shown here is derived from an EMBL/GenBank/DDBJ whole genome shotgun (WGS) entry which is preliminary data.</text>
</comment>
<keyword evidence="3" id="KW-0732">Signal</keyword>
<keyword evidence="4" id="KW-0472">Membrane</keyword>
<dbReference type="Pfam" id="PF14322">
    <property type="entry name" value="SusD-like_3"/>
    <property type="match status" value="1"/>
</dbReference>
<dbReference type="CDD" id="cd08977">
    <property type="entry name" value="SusD"/>
    <property type="match status" value="1"/>
</dbReference>
<dbReference type="PROSITE" id="PS51257">
    <property type="entry name" value="PROKAR_LIPOPROTEIN"/>
    <property type="match status" value="1"/>
</dbReference>
<comment type="similarity">
    <text evidence="2">Belongs to the SusD family.</text>
</comment>
<dbReference type="Gene3D" id="1.25.40.390">
    <property type="match status" value="1"/>
</dbReference>
<evidence type="ECO:0000259" key="7">
    <source>
        <dbReference type="Pfam" id="PF14322"/>
    </source>
</evidence>
<evidence type="ECO:0000256" key="5">
    <source>
        <dbReference type="ARBA" id="ARBA00023237"/>
    </source>
</evidence>
<keyword evidence="5" id="KW-0998">Cell outer membrane</keyword>
<keyword evidence="9" id="KW-1185">Reference proteome</keyword>
<organism evidence="8 9">
    <name type="scientific">Cyclobacterium plantarum</name>
    <dbReference type="NCBI Taxonomy" id="2716263"/>
    <lineage>
        <taxon>Bacteria</taxon>
        <taxon>Pseudomonadati</taxon>
        <taxon>Bacteroidota</taxon>
        <taxon>Cytophagia</taxon>
        <taxon>Cytophagales</taxon>
        <taxon>Cyclobacteriaceae</taxon>
        <taxon>Cyclobacterium</taxon>
    </lineage>
</organism>
<dbReference type="EMBL" id="JAANYN010000004">
    <property type="protein sequence ID" value="NHE57565.1"/>
    <property type="molecule type" value="Genomic_DNA"/>
</dbReference>
<evidence type="ECO:0000313" key="9">
    <source>
        <dbReference type="Proteomes" id="UP000649799"/>
    </source>
</evidence>
<name>A0ABX0H860_9BACT</name>
<evidence type="ECO:0000256" key="2">
    <source>
        <dbReference type="ARBA" id="ARBA00006275"/>
    </source>
</evidence>